<dbReference type="Pfam" id="PF01040">
    <property type="entry name" value="UbiA"/>
    <property type="match status" value="1"/>
</dbReference>
<dbReference type="EMBL" id="FMVW01000001">
    <property type="protein sequence ID" value="SCZ21748.1"/>
    <property type="molecule type" value="Genomic_DNA"/>
</dbReference>
<dbReference type="UniPathway" id="UPA00232"/>
<dbReference type="GO" id="GO:0008412">
    <property type="term" value="F:4-hydroxybenzoate polyprenyltransferase activity"/>
    <property type="evidence" value="ECO:0007669"/>
    <property type="project" value="UniProtKB-UniRule"/>
</dbReference>
<organism evidence="13 14">
    <name type="scientific">Afifella marina DSM 2698</name>
    <dbReference type="NCBI Taxonomy" id="1120955"/>
    <lineage>
        <taxon>Bacteria</taxon>
        <taxon>Pseudomonadati</taxon>
        <taxon>Pseudomonadota</taxon>
        <taxon>Alphaproteobacteria</taxon>
        <taxon>Hyphomicrobiales</taxon>
        <taxon>Afifellaceae</taxon>
        <taxon>Afifella</taxon>
    </lineage>
</organism>
<name>A0A1G5MB61_AFIMA</name>
<dbReference type="RefSeq" id="WP_092809130.1">
    <property type="nucleotide sequence ID" value="NZ_FMVW01000001.1"/>
</dbReference>
<keyword evidence="8 11" id="KW-0812">Transmembrane</keyword>
<feature type="transmembrane region" description="Helical" evidence="11">
    <location>
        <begin position="236"/>
        <end position="254"/>
    </location>
</feature>
<evidence type="ECO:0000256" key="9">
    <source>
        <dbReference type="ARBA" id="ARBA00022989"/>
    </source>
</evidence>
<dbReference type="STRING" id="1120955.SAMN03080610_00312"/>
<comment type="function">
    <text evidence="11">Catalyzes the prenylation of para-hydroxybenzoate (PHB) with an all-trans polyprenyl group. Mediates the second step in the final reaction sequence of ubiquinone-8 (UQ-8) biosynthesis, which is the condensation of the polyisoprenoid side chain with PHB, generating the first membrane-bound Q intermediate 3-octaprenyl-4-hydroxybenzoate.</text>
</comment>
<keyword evidence="10 11" id="KW-0472">Membrane</keyword>
<keyword evidence="9 11" id="KW-1133">Transmembrane helix</keyword>
<dbReference type="EC" id="2.5.1.39" evidence="11 12"/>
<dbReference type="Gene3D" id="1.20.120.1780">
    <property type="entry name" value="UbiA prenyltransferase"/>
    <property type="match status" value="1"/>
</dbReference>
<evidence type="ECO:0000256" key="2">
    <source>
        <dbReference type="ARBA" id="ARBA00004141"/>
    </source>
</evidence>
<dbReference type="InterPro" id="IPR044878">
    <property type="entry name" value="UbiA_sf"/>
</dbReference>
<evidence type="ECO:0000256" key="6">
    <source>
        <dbReference type="ARBA" id="ARBA00022679"/>
    </source>
</evidence>
<dbReference type="Gene3D" id="1.10.357.140">
    <property type="entry name" value="UbiA prenyltransferase"/>
    <property type="match status" value="1"/>
</dbReference>
<comment type="catalytic activity">
    <reaction evidence="11">
        <text>all-trans-octaprenyl diphosphate + 4-hydroxybenzoate = 4-hydroxy-3-(all-trans-octaprenyl)benzoate + diphosphate</text>
        <dbReference type="Rhea" id="RHEA:27782"/>
        <dbReference type="ChEBI" id="CHEBI:1617"/>
        <dbReference type="ChEBI" id="CHEBI:17879"/>
        <dbReference type="ChEBI" id="CHEBI:33019"/>
        <dbReference type="ChEBI" id="CHEBI:57711"/>
        <dbReference type="EC" id="2.5.1.39"/>
    </reaction>
</comment>
<evidence type="ECO:0000256" key="10">
    <source>
        <dbReference type="ARBA" id="ARBA00023136"/>
    </source>
</evidence>
<evidence type="ECO:0000256" key="12">
    <source>
        <dbReference type="NCBIfam" id="TIGR01474"/>
    </source>
</evidence>
<dbReference type="HAMAP" id="MF_01635">
    <property type="entry name" value="UbiA"/>
    <property type="match status" value="1"/>
</dbReference>
<feature type="transmembrane region" description="Helical" evidence="11">
    <location>
        <begin position="121"/>
        <end position="154"/>
    </location>
</feature>
<evidence type="ECO:0000313" key="14">
    <source>
        <dbReference type="Proteomes" id="UP000199347"/>
    </source>
</evidence>
<feature type="transmembrane region" description="Helical" evidence="11">
    <location>
        <begin position="166"/>
        <end position="190"/>
    </location>
</feature>
<dbReference type="NCBIfam" id="TIGR01474">
    <property type="entry name" value="ubiA_proteo"/>
    <property type="match status" value="1"/>
</dbReference>
<gene>
    <name evidence="11" type="primary">ubiA</name>
    <name evidence="13" type="ORF">SAMN03080610_00312</name>
</gene>
<proteinExistence type="inferred from homology"/>
<comment type="subcellular location">
    <subcellularLocation>
        <location evidence="11">Cell inner membrane</location>
        <topology evidence="11">Multi-pass membrane protein</topology>
    </subcellularLocation>
    <subcellularLocation>
        <location evidence="2">Membrane</location>
        <topology evidence="2">Multi-pass membrane protein</topology>
    </subcellularLocation>
</comment>
<keyword evidence="4 11" id="KW-1003">Cell membrane</keyword>
<dbReference type="Proteomes" id="UP000199347">
    <property type="component" value="Unassembled WGS sequence"/>
</dbReference>
<dbReference type="PANTHER" id="PTHR11048">
    <property type="entry name" value="PRENYLTRANSFERASES"/>
    <property type="match status" value="1"/>
</dbReference>
<evidence type="ECO:0000256" key="5">
    <source>
        <dbReference type="ARBA" id="ARBA00022519"/>
    </source>
</evidence>
<evidence type="ECO:0000256" key="7">
    <source>
        <dbReference type="ARBA" id="ARBA00022688"/>
    </source>
</evidence>
<protein>
    <recommendedName>
        <fullName evidence="11 12">4-hydroxybenzoate octaprenyltransferase</fullName>
        <ecNumber evidence="11 12">2.5.1.39</ecNumber>
    </recommendedName>
    <alternativeName>
        <fullName evidence="11">4-HB polyprenyltransferase</fullName>
    </alternativeName>
</protein>
<evidence type="ECO:0000313" key="13">
    <source>
        <dbReference type="EMBL" id="SCZ21748.1"/>
    </source>
</evidence>
<sequence length="316" mass="34342">MTDNAAQGGALPDSVSRHWLDRFAPDWLKPYGRLARWDRPIGWWLLLWPCWWSSALASMADGRAFPPIWQLILFLIGAVAMRGAGCTYNDLVDQDIDAKVARTRARPIPSGAVSLKRALLFLFLQCLVGLLVLIQFNAFTIGLGFASLVFVAVYPFMKRVTNWPQVVLGISFSWGALVGWAAIFGSLGWAPVLLYAAAISWTVAYDTIYAHQDKEDDALIGIGSTAQFFGAHTRPALVGFFGLAVALLLGAVMLAGGGYFAYLGLLGGAAHFAWQVATLDTEDADNCLLRFRSNRDAGAIIFAGLCLDALFKALFG</sequence>
<keyword evidence="14" id="KW-1185">Reference proteome</keyword>
<dbReference type="GO" id="GO:0005886">
    <property type="term" value="C:plasma membrane"/>
    <property type="evidence" value="ECO:0007669"/>
    <property type="project" value="UniProtKB-SubCell"/>
</dbReference>
<feature type="transmembrane region" description="Helical" evidence="11">
    <location>
        <begin position="67"/>
        <end position="85"/>
    </location>
</feature>
<dbReference type="AlphaFoldDB" id="A0A1G5MB61"/>
<evidence type="ECO:0000256" key="3">
    <source>
        <dbReference type="ARBA" id="ARBA00005985"/>
    </source>
</evidence>
<dbReference type="OrthoDB" id="9782418at2"/>
<dbReference type="PANTHER" id="PTHR11048:SF28">
    <property type="entry name" value="4-HYDROXYBENZOATE POLYPRENYLTRANSFERASE, MITOCHONDRIAL"/>
    <property type="match status" value="1"/>
</dbReference>
<evidence type="ECO:0000256" key="11">
    <source>
        <dbReference type="HAMAP-Rule" id="MF_01635"/>
    </source>
</evidence>
<dbReference type="InterPro" id="IPR000537">
    <property type="entry name" value="UbiA_prenyltransferase"/>
</dbReference>
<dbReference type="CDD" id="cd13959">
    <property type="entry name" value="PT_UbiA_COQ2"/>
    <property type="match status" value="1"/>
</dbReference>
<keyword evidence="11" id="KW-0460">Magnesium</keyword>
<keyword evidence="6 11" id="KW-0808">Transferase</keyword>
<dbReference type="PROSITE" id="PS00943">
    <property type="entry name" value="UBIA"/>
    <property type="match status" value="1"/>
</dbReference>
<comment type="pathway">
    <text evidence="11">Cofactor biosynthesis; ubiquinone biosynthesis.</text>
</comment>
<evidence type="ECO:0000256" key="8">
    <source>
        <dbReference type="ARBA" id="ARBA00022692"/>
    </source>
</evidence>
<dbReference type="GO" id="GO:0006744">
    <property type="term" value="P:ubiquinone biosynthetic process"/>
    <property type="evidence" value="ECO:0007669"/>
    <property type="project" value="UniProtKB-UniRule"/>
</dbReference>
<evidence type="ECO:0000256" key="1">
    <source>
        <dbReference type="ARBA" id="ARBA00001946"/>
    </source>
</evidence>
<dbReference type="FunFam" id="1.10.357.140:FF:000003">
    <property type="entry name" value="4-hydroxybenzoate polyprenyltransferase, mitochondrial"/>
    <property type="match status" value="1"/>
</dbReference>
<keyword evidence="7 11" id="KW-0831">Ubiquinone biosynthesis</keyword>
<accession>A0A1G5MB61</accession>
<comment type="similarity">
    <text evidence="3 11">Belongs to the UbiA prenyltransferase family.</text>
</comment>
<dbReference type="InterPro" id="IPR006370">
    <property type="entry name" value="HB_polyprenyltransferase-like"/>
</dbReference>
<evidence type="ECO:0000256" key="4">
    <source>
        <dbReference type="ARBA" id="ARBA00022475"/>
    </source>
</evidence>
<dbReference type="InterPro" id="IPR030470">
    <property type="entry name" value="UbiA_prenylTrfase_CS"/>
</dbReference>
<keyword evidence="5 11" id="KW-0997">Cell inner membrane</keyword>
<dbReference type="InterPro" id="IPR039653">
    <property type="entry name" value="Prenyltransferase"/>
</dbReference>
<dbReference type="FunFam" id="1.20.120.1780:FF:000001">
    <property type="entry name" value="4-hydroxybenzoate octaprenyltransferase"/>
    <property type="match status" value="1"/>
</dbReference>
<reference evidence="13 14" key="1">
    <citation type="submission" date="2016-10" db="EMBL/GenBank/DDBJ databases">
        <authorList>
            <person name="de Groot N.N."/>
        </authorList>
    </citation>
    <scope>NUCLEOTIDE SEQUENCE [LARGE SCALE GENOMIC DNA]</scope>
    <source>
        <strain evidence="13 14">DSM 2698</strain>
    </source>
</reference>
<feature type="transmembrane region" description="Helical" evidence="11">
    <location>
        <begin position="41"/>
        <end position="60"/>
    </location>
</feature>
<comment type="cofactor">
    <cofactor evidence="1 11">
        <name>Mg(2+)</name>
        <dbReference type="ChEBI" id="CHEBI:18420"/>
    </cofactor>
</comment>